<sequence length="287" mass="31192">MTSTMWLYGITIIAMMAISFGNAKPMELEQFMSALSSTKNDDDDSKVEEPSQPKQQELFQFMKRSGLVSPSGDPNENQKILSALQALSRKQNLLVYSPEYAQPSNLVTMQKTSPRSNKLAYSSYQNPSSQEPSSIKDQQAALAALQSLAQQRSYPSQYSDPSSSHPQSSSQTAADSSSNTAYSTSQKAAGANNDKVVLKDDRQGHYGYEGHSLSAGYDPGYTGNVLGHARNPGGYEADHYSHEPVGYNKHIALPVPSVSIKFDPLGLLKLLLAGIPRPCLILTEGYS</sequence>
<protein>
    <submittedName>
        <fullName evidence="3">Uncharacterized protein</fullName>
    </submittedName>
</protein>
<keyword evidence="4" id="KW-1185">Reference proteome</keyword>
<dbReference type="Proteomes" id="UP000886998">
    <property type="component" value="Unassembled WGS sequence"/>
</dbReference>
<feature type="compositionally biased region" description="Polar residues" evidence="1">
    <location>
        <begin position="109"/>
        <end position="137"/>
    </location>
</feature>
<accession>A0A8X7C7U3</accession>
<dbReference type="OrthoDB" id="6435935at2759"/>
<feature type="compositionally biased region" description="Low complexity" evidence="1">
    <location>
        <begin position="138"/>
        <end position="181"/>
    </location>
</feature>
<evidence type="ECO:0000256" key="1">
    <source>
        <dbReference type="SAM" id="MobiDB-lite"/>
    </source>
</evidence>
<comment type="caution">
    <text evidence="3">The sequence shown here is derived from an EMBL/GenBank/DDBJ whole genome shotgun (WGS) entry which is preliminary data.</text>
</comment>
<reference evidence="3" key="1">
    <citation type="submission" date="2020-08" db="EMBL/GenBank/DDBJ databases">
        <title>Multicomponent nature underlies the extraordinary mechanical properties of spider dragline silk.</title>
        <authorList>
            <person name="Kono N."/>
            <person name="Nakamura H."/>
            <person name="Mori M."/>
            <person name="Yoshida Y."/>
            <person name="Ohtoshi R."/>
            <person name="Malay A.D."/>
            <person name="Moran D.A.P."/>
            <person name="Tomita M."/>
            <person name="Numata K."/>
            <person name="Arakawa K."/>
        </authorList>
    </citation>
    <scope>NUCLEOTIDE SEQUENCE</scope>
</reference>
<gene>
    <name evidence="3" type="primary">AVEN_187332_1</name>
    <name evidence="3" type="ORF">TNIN_276221</name>
</gene>
<feature type="region of interest" description="Disordered" evidence="1">
    <location>
        <begin position="109"/>
        <end position="195"/>
    </location>
</feature>
<keyword evidence="2" id="KW-0812">Transmembrane</keyword>
<evidence type="ECO:0000313" key="3">
    <source>
        <dbReference type="EMBL" id="GFY56582.1"/>
    </source>
</evidence>
<keyword evidence="2" id="KW-0472">Membrane</keyword>
<evidence type="ECO:0000256" key="2">
    <source>
        <dbReference type="SAM" id="Phobius"/>
    </source>
</evidence>
<organism evidence="3 4">
    <name type="scientific">Trichonephila inaurata madagascariensis</name>
    <dbReference type="NCBI Taxonomy" id="2747483"/>
    <lineage>
        <taxon>Eukaryota</taxon>
        <taxon>Metazoa</taxon>
        <taxon>Ecdysozoa</taxon>
        <taxon>Arthropoda</taxon>
        <taxon>Chelicerata</taxon>
        <taxon>Arachnida</taxon>
        <taxon>Araneae</taxon>
        <taxon>Araneomorphae</taxon>
        <taxon>Entelegynae</taxon>
        <taxon>Araneoidea</taxon>
        <taxon>Nephilidae</taxon>
        <taxon>Trichonephila</taxon>
        <taxon>Trichonephila inaurata</taxon>
    </lineage>
</organism>
<dbReference type="EMBL" id="BMAV01011043">
    <property type="protein sequence ID" value="GFY56582.1"/>
    <property type="molecule type" value="Genomic_DNA"/>
</dbReference>
<name>A0A8X7C7U3_9ARAC</name>
<proteinExistence type="predicted"/>
<feature type="transmembrane region" description="Helical" evidence="2">
    <location>
        <begin position="6"/>
        <end position="23"/>
    </location>
</feature>
<keyword evidence="2" id="KW-1133">Transmembrane helix</keyword>
<dbReference type="AlphaFoldDB" id="A0A8X7C7U3"/>
<evidence type="ECO:0000313" key="4">
    <source>
        <dbReference type="Proteomes" id="UP000886998"/>
    </source>
</evidence>